<evidence type="ECO:0008006" key="4">
    <source>
        <dbReference type="Google" id="ProtNLM"/>
    </source>
</evidence>
<evidence type="ECO:0000256" key="1">
    <source>
        <dbReference type="SAM" id="Phobius"/>
    </source>
</evidence>
<dbReference type="KEGG" id="sep:SE_1064"/>
<dbReference type="eggNOG" id="COG3523">
    <property type="taxonomic scope" value="Bacteria"/>
</dbReference>
<keyword evidence="1" id="KW-0472">Membrane</keyword>
<protein>
    <recommendedName>
        <fullName evidence="4">Permease</fullName>
    </recommendedName>
</protein>
<keyword evidence="1" id="KW-1133">Transmembrane helix</keyword>
<dbReference type="HOGENOM" id="CLU_169046_0_0_9"/>
<feature type="transmembrane region" description="Helical" evidence="1">
    <location>
        <begin position="6"/>
        <end position="24"/>
    </location>
</feature>
<accession>A0A0H2VG37</accession>
<dbReference type="Proteomes" id="UP000001411">
    <property type="component" value="Chromosome"/>
</dbReference>
<gene>
    <name evidence="2" type="ordered locus">SE_1064</name>
</gene>
<proteinExistence type="predicted"/>
<organism evidence="2 3">
    <name type="scientific">Staphylococcus epidermidis (strain ATCC 12228 / FDA PCI 1200)</name>
    <dbReference type="NCBI Taxonomy" id="176280"/>
    <lineage>
        <taxon>Bacteria</taxon>
        <taxon>Bacillati</taxon>
        <taxon>Bacillota</taxon>
        <taxon>Bacilli</taxon>
        <taxon>Bacillales</taxon>
        <taxon>Staphylococcaceae</taxon>
        <taxon>Staphylococcus</taxon>
    </lineage>
</organism>
<reference evidence="2 3" key="1">
    <citation type="journal article" date="2003" name="Mol. Microbiol.">
        <title>Genome-based analysis of virulence genes in a non-biofilm-forming Staphylococcus epidermidis strain (ATCC 12228).</title>
        <authorList>
            <person name="Zhang Y.Q."/>
            <person name="Ren S.X."/>
            <person name="Li H.L."/>
            <person name="Wang Y.X."/>
            <person name="Fu G."/>
            <person name="Yang J."/>
            <person name="Qin Z.Q."/>
            <person name="Miao Y.G."/>
            <person name="Wang W.Y."/>
            <person name="Chen R.S."/>
            <person name="Shen Y."/>
            <person name="Chen Z."/>
            <person name="Yuan Z.H."/>
            <person name="Zhao G.P."/>
            <person name="Qu D."/>
            <person name="Danchin A."/>
            <person name="Wen Y.M."/>
        </authorList>
    </citation>
    <scope>NUCLEOTIDE SEQUENCE [LARGE SCALE GENOMIC DNA]</scope>
    <source>
        <strain evidence="3">ATCC 12228 / FDA PCI 1200</strain>
    </source>
</reference>
<name>A0A0H2VG37_STAES</name>
<evidence type="ECO:0000313" key="3">
    <source>
        <dbReference type="Proteomes" id="UP000001411"/>
    </source>
</evidence>
<feature type="transmembrane region" description="Helical" evidence="1">
    <location>
        <begin position="31"/>
        <end position="49"/>
    </location>
</feature>
<feature type="transmembrane region" description="Helical" evidence="1">
    <location>
        <begin position="61"/>
        <end position="81"/>
    </location>
</feature>
<dbReference type="AlphaFoldDB" id="A0A0H2VG37"/>
<keyword evidence="1" id="KW-0812">Transmembrane</keyword>
<dbReference type="OrthoDB" id="2390434at2"/>
<evidence type="ECO:0000313" key="2">
    <source>
        <dbReference type="EMBL" id="AAO04661.1"/>
    </source>
</evidence>
<dbReference type="PATRIC" id="fig|176280.10.peg.1040"/>
<dbReference type="EMBL" id="AE015929">
    <property type="protein sequence ID" value="AAO04661.1"/>
    <property type="molecule type" value="Genomic_DNA"/>
</dbReference>
<sequence>MTIFDMPNYLWITILGMILLTVFYTLVLNKWFQSAIITFVVLAVLAFFIPNFQNISYQPLLGYAGFLGIMSLIISFLIWYFSRNWRKNRRKIKLEKEIRKYDDEESLRRRHK</sequence>
<dbReference type="RefSeq" id="WP_002470626.1">
    <property type="nucleotide sequence ID" value="NC_004461.1"/>
</dbReference>